<protein>
    <recommendedName>
        <fullName evidence="5">Peptidase A1 domain-containing protein</fullName>
    </recommendedName>
</protein>
<dbReference type="PRINTS" id="PR00792">
    <property type="entry name" value="PEPSIN"/>
</dbReference>
<feature type="transmembrane region" description="Helical" evidence="3">
    <location>
        <begin position="516"/>
        <end position="539"/>
    </location>
</feature>
<evidence type="ECO:0000256" key="4">
    <source>
        <dbReference type="SAM" id="SignalP"/>
    </source>
</evidence>
<comment type="similarity">
    <text evidence="1">Belongs to the peptidase A1 family.</text>
</comment>
<reference evidence="6 7" key="1">
    <citation type="submission" date="2024-02" db="EMBL/GenBank/DDBJ databases">
        <title>De novo assembly and annotation of 12 fungi associated with fruit tree decline syndrome in Ontario, Canada.</title>
        <authorList>
            <person name="Sulman M."/>
            <person name="Ellouze W."/>
            <person name="Ilyukhin E."/>
        </authorList>
    </citation>
    <scope>NUCLEOTIDE SEQUENCE [LARGE SCALE GENOMIC DNA]</scope>
    <source>
        <strain evidence="6 7">M169</strain>
    </source>
</reference>
<dbReference type="Pfam" id="PF00026">
    <property type="entry name" value="Asp"/>
    <property type="match status" value="1"/>
</dbReference>
<evidence type="ECO:0000259" key="5">
    <source>
        <dbReference type="PROSITE" id="PS51767"/>
    </source>
</evidence>
<accession>A0ABR1NVJ3</accession>
<evidence type="ECO:0000256" key="1">
    <source>
        <dbReference type="ARBA" id="ARBA00007447"/>
    </source>
</evidence>
<feature type="compositionally biased region" description="Polar residues" evidence="2">
    <location>
        <begin position="622"/>
        <end position="632"/>
    </location>
</feature>
<feature type="domain" description="Peptidase A1" evidence="5">
    <location>
        <begin position="56"/>
        <end position="450"/>
    </location>
</feature>
<evidence type="ECO:0000256" key="2">
    <source>
        <dbReference type="SAM" id="MobiDB-lite"/>
    </source>
</evidence>
<dbReference type="PROSITE" id="PS51767">
    <property type="entry name" value="PEPTIDASE_A1"/>
    <property type="match status" value="1"/>
</dbReference>
<keyword evidence="3" id="KW-1133">Transmembrane helix</keyword>
<keyword evidence="3" id="KW-0812">Transmembrane</keyword>
<dbReference type="InterPro" id="IPR033121">
    <property type="entry name" value="PEPTIDASE_A1"/>
</dbReference>
<feature type="region of interest" description="Disordered" evidence="2">
    <location>
        <begin position="554"/>
        <end position="632"/>
    </location>
</feature>
<feature type="signal peptide" evidence="4">
    <location>
        <begin position="1"/>
        <end position="19"/>
    </location>
</feature>
<gene>
    <name evidence="6" type="ORF">SLS63_010928</name>
</gene>
<dbReference type="InterPro" id="IPR021109">
    <property type="entry name" value="Peptidase_aspartic_dom_sf"/>
</dbReference>
<evidence type="ECO:0000313" key="7">
    <source>
        <dbReference type="Proteomes" id="UP001430848"/>
    </source>
</evidence>
<feature type="chain" id="PRO_5045556893" description="Peptidase A1 domain-containing protein" evidence="4">
    <location>
        <begin position="20"/>
        <end position="632"/>
    </location>
</feature>
<dbReference type="InterPro" id="IPR001461">
    <property type="entry name" value="Aspartic_peptidase_A1"/>
</dbReference>
<dbReference type="PANTHER" id="PTHR47966">
    <property type="entry name" value="BETA-SITE APP-CLEAVING ENZYME, ISOFORM A-RELATED"/>
    <property type="match status" value="1"/>
</dbReference>
<sequence>MKASLVLALLAACTQSAHAVVQFPFVKHGSLPQNVAKGGSKARALNTGFFQGAMTYVVNATVGTPGQPVSLVLAPSSSDTWVVDTRSDQCTYYSTYYSTSYDGDTDPDESSCLWGSFSPNVSTTFESMSESLEDDDSGSSYSSSYDFSNTYDDGSYAYGDYFNDSIALGDVSLDDFTVGLVNDTNRYIGMLGLGYNDSVHSTFTDRLVSEGLINSTTYSIWVDDSEASSGNILFGAIDTTKFEGSLFRVASYYSGYQMLMTISSINATTQDSDGPITITYDAENDDSYYGSSSTSPSSSSSSSSNDYLFSATYAPTDSLSILPDDVASQFWEVAGAYYDSDTEMALIGCNAGNTASTSFTFRLGNGPNGPNITAVLEDLIVPVTDVDVTTYASSYFSSLDTEEVCLFGVQNRSIVSSSSYSYTSDYSLGSGILRRTYSVFDFVNDEIAIAPVKFGATETSNVVAFATYGSTAPSSTMLCVLSSCSKTTTSGGGTSSGGSSNGDGGGLANDILSVPALVGVSVGVGLGALSVGIIGYLIWRHRMRRRMAGKDAAGSVTSAEAGEAAPELPPRGAAGGAAPGPEMTQASLPHVGDKGKAPEIPMPENLASTSTHGHGQGVQGSEPAQASSSRDA</sequence>
<keyword evidence="3" id="KW-0472">Membrane</keyword>
<dbReference type="SUPFAM" id="SSF50630">
    <property type="entry name" value="Acid proteases"/>
    <property type="match status" value="1"/>
</dbReference>
<dbReference type="Gene3D" id="2.40.70.10">
    <property type="entry name" value="Acid Proteases"/>
    <property type="match status" value="2"/>
</dbReference>
<dbReference type="Proteomes" id="UP001430848">
    <property type="component" value="Unassembled WGS sequence"/>
</dbReference>
<keyword evidence="7" id="KW-1185">Reference proteome</keyword>
<keyword evidence="4" id="KW-0732">Signal</keyword>
<feature type="compositionally biased region" description="Low complexity" evidence="2">
    <location>
        <begin position="559"/>
        <end position="572"/>
    </location>
</feature>
<evidence type="ECO:0000256" key="3">
    <source>
        <dbReference type="SAM" id="Phobius"/>
    </source>
</evidence>
<proteinExistence type="inferred from homology"/>
<evidence type="ECO:0000313" key="6">
    <source>
        <dbReference type="EMBL" id="KAK7716921.1"/>
    </source>
</evidence>
<dbReference type="PANTHER" id="PTHR47966:SF73">
    <property type="entry name" value="PEPTIDASE A1 DOMAIN-CONTAINING PROTEIN"/>
    <property type="match status" value="1"/>
</dbReference>
<name>A0ABR1NVJ3_DIAER</name>
<comment type="caution">
    <text evidence="6">The sequence shown here is derived from an EMBL/GenBank/DDBJ whole genome shotgun (WGS) entry which is preliminary data.</text>
</comment>
<organism evidence="6 7">
    <name type="scientific">Diaporthe eres</name>
    <name type="common">Phomopsis oblonga</name>
    <dbReference type="NCBI Taxonomy" id="83184"/>
    <lineage>
        <taxon>Eukaryota</taxon>
        <taxon>Fungi</taxon>
        <taxon>Dikarya</taxon>
        <taxon>Ascomycota</taxon>
        <taxon>Pezizomycotina</taxon>
        <taxon>Sordariomycetes</taxon>
        <taxon>Sordariomycetidae</taxon>
        <taxon>Diaporthales</taxon>
        <taxon>Diaporthaceae</taxon>
        <taxon>Diaporthe</taxon>
        <taxon>Diaporthe eres species complex</taxon>
    </lineage>
</organism>
<dbReference type="EMBL" id="JAKNSF020000096">
    <property type="protein sequence ID" value="KAK7716921.1"/>
    <property type="molecule type" value="Genomic_DNA"/>
</dbReference>